<evidence type="ECO:0008006" key="4">
    <source>
        <dbReference type="Google" id="ProtNLM"/>
    </source>
</evidence>
<feature type="region of interest" description="Disordered" evidence="1">
    <location>
        <begin position="114"/>
        <end position="149"/>
    </location>
</feature>
<sequence>MSKGNRRQEIKKKEELQAKFQLAISHTNNKILNWLEPNNEIAHNDEEKNSFLNLPIIPQGSGLSNIEKSNKSIGDFINSDETKFKRLQDGNNSNSSLRKTNSKPMMALMNKMRNTNRDKAKRKGFNQNINTPKPKAKIQNTSIDNSDSDDELIAKARSVKKGSNLLFESKIKKKRPF</sequence>
<evidence type="ECO:0000313" key="3">
    <source>
        <dbReference type="Proteomes" id="UP000054251"/>
    </source>
</evidence>
<dbReference type="Pfam" id="PF10863">
    <property type="entry name" value="NOP19"/>
    <property type="match status" value="1"/>
</dbReference>
<dbReference type="AlphaFoldDB" id="A0A0V1PVU6"/>
<accession>A0A0V1PVU6</accession>
<dbReference type="RefSeq" id="XP_015466274.1">
    <property type="nucleotide sequence ID" value="XM_015612918.1"/>
</dbReference>
<gene>
    <name evidence="2" type="ORF">AC631_04089</name>
</gene>
<dbReference type="GeneID" id="26841098"/>
<evidence type="ECO:0000313" key="2">
    <source>
        <dbReference type="EMBL" id="KSA00172.1"/>
    </source>
</evidence>
<proteinExistence type="predicted"/>
<organism evidence="2 3">
    <name type="scientific">Debaryomyces fabryi</name>
    <dbReference type="NCBI Taxonomy" id="58627"/>
    <lineage>
        <taxon>Eukaryota</taxon>
        <taxon>Fungi</taxon>
        <taxon>Dikarya</taxon>
        <taxon>Ascomycota</taxon>
        <taxon>Saccharomycotina</taxon>
        <taxon>Pichiomycetes</taxon>
        <taxon>Debaryomycetaceae</taxon>
        <taxon>Debaryomyces</taxon>
    </lineage>
</organism>
<protein>
    <recommendedName>
        <fullName evidence="4">Nucleolar protein 19</fullName>
    </recommendedName>
</protein>
<dbReference type="InterPro" id="IPR022592">
    <property type="entry name" value="Nucleolar_19"/>
</dbReference>
<dbReference type="GO" id="GO:0030686">
    <property type="term" value="C:90S preribosome"/>
    <property type="evidence" value="ECO:0007669"/>
    <property type="project" value="InterPro"/>
</dbReference>
<dbReference type="OrthoDB" id="4068385at2759"/>
<evidence type="ECO:0000256" key="1">
    <source>
        <dbReference type="SAM" id="MobiDB-lite"/>
    </source>
</evidence>
<name>A0A0V1PVU6_9ASCO</name>
<reference evidence="2 3" key="1">
    <citation type="submission" date="2015-11" db="EMBL/GenBank/DDBJ databases">
        <title>The genome of Debaryomyces fabryi.</title>
        <authorList>
            <person name="Tafer H."/>
            <person name="Lopandic K."/>
        </authorList>
    </citation>
    <scope>NUCLEOTIDE SEQUENCE [LARGE SCALE GENOMIC DNA]</scope>
    <source>
        <strain evidence="2 3">CBS 789</strain>
    </source>
</reference>
<dbReference type="Proteomes" id="UP000054251">
    <property type="component" value="Unassembled WGS sequence"/>
</dbReference>
<keyword evidence="3" id="KW-1185">Reference proteome</keyword>
<dbReference type="GO" id="GO:0042274">
    <property type="term" value="P:ribosomal small subunit biogenesis"/>
    <property type="evidence" value="ECO:0007669"/>
    <property type="project" value="InterPro"/>
</dbReference>
<dbReference type="EMBL" id="LMYN01000100">
    <property type="protein sequence ID" value="KSA00172.1"/>
    <property type="molecule type" value="Genomic_DNA"/>
</dbReference>
<comment type="caution">
    <text evidence="2">The sequence shown here is derived from an EMBL/GenBank/DDBJ whole genome shotgun (WGS) entry which is preliminary data.</text>
</comment>